<reference evidence="2" key="2">
    <citation type="submission" date="2022-01" db="EMBL/GenBank/DDBJ databases">
        <authorList>
            <person name="Yamashiro T."/>
            <person name="Shiraishi A."/>
            <person name="Satake H."/>
            <person name="Nakayama K."/>
        </authorList>
    </citation>
    <scope>NUCLEOTIDE SEQUENCE</scope>
</reference>
<comment type="caution">
    <text evidence="2">The sequence shown here is derived from an EMBL/GenBank/DDBJ whole genome shotgun (WGS) entry which is preliminary data.</text>
</comment>
<feature type="region of interest" description="Disordered" evidence="1">
    <location>
        <begin position="141"/>
        <end position="247"/>
    </location>
</feature>
<proteinExistence type="predicted"/>
<feature type="region of interest" description="Disordered" evidence="1">
    <location>
        <begin position="1"/>
        <end position="97"/>
    </location>
</feature>
<evidence type="ECO:0000256" key="1">
    <source>
        <dbReference type="SAM" id="MobiDB-lite"/>
    </source>
</evidence>
<dbReference type="Proteomes" id="UP001151760">
    <property type="component" value="Unassembled WGS sequence"/>
</dbReference>
<organism evidence="2 3">
    <name type="scientific">Tanacetum coccineum</name>
    <dbReference type="NCBI Taxonomy" id="301880"/>
    <lineage>
        <taxon>Eukaryota</taxon>
        <taxon>Viridiplantae</taxon>
        <taxon>Streptophyta</taxon>
        <taxon>Embryophyta</taxon>
        <taxon>Tracheophyta</taxon>
        <taxon>Spermatophyta</taxon>
        <taxon>Magnoliopsida</taxon>
        <taxon>eudicotyledons</taxon>
        <taxon>Gunneridae</taxon>
        <taxon>Pentapetalae</taxon>
        <taxon>asterids</taxon>
        <taxon>campanulids</taxon>
        <taxon>Asterales</taxon>
        <taxon>Asteraceae</taxon>
        <taxon>Asteroideae</taxon>
        <taxon>Anthemideae</taxon>
        <taxon>Anthemidinae</taxon>
        <taxon>Tanacetum</taxon>
    </lineage>
</organism>
<feature type="compositionally biased region" description="Acidic residues" evidence="1">
    <location>
        <begin position="181"/>
        <end position="193"/>
    </location>
</feature>
<evidence type="ECO:0000313" key="2">
    <source>
        <dbReference type="EMBL" id="GJT51112.1"/>
    </source>
</evidence>
<dbReference type="EMBL" id="BQNB010016378">
    <property type="protein sequence ID" value="GJT51112.1"/>
    <property type="molecule type" value="Genomic_DNA"/>
</dbReference>
<accession>A0ABQ5EK34</accession>
<name>A0ABQ5EK34_9ASTR</name>
<protein>
    <submittedName>
        <fullName evidence="2">Uncharacterized protein</fullName>
    </submittedName>
</protein>
<evidence type="ECO:0000313" key="3">
    <source>
        <dbReference type="Proteomes" id="UP001151760"/>
    </source>
</evidence>
<reference evidence="2" key="1">
    <citation type="journal article" date="2022" name="Int. J. Mol. Sci.">
        <title>Draft Genome of Tanacetum Coccineum: Genomic Comparison of Closely Related Tanacetum-Family Plants.</title>
        <authorList>
            <person name="Yamashiro T."/>
            <person name="Shiraishi A."/>
            <person name="Nakayama K."/>
            <person name="Satake H."/>
        </authorList>
    </citation>
    <scope>NUCLEOTIDE SEQUENCE</scope>
</reference>
<feature type="compositionally biased region" description="Low complexity" evidence="1">
    <location>
        <begin position="47"/>
        <end position="56"/>
    </location>
</feature>
<gene>
    <name evidence="2" type="ORF">Tco_0977269</name>
</gene>
<sequence length="278" mass="30394">MAARKPRQPTAVTDEESMKKKKAPPTDKSKKPAPAKQTKPVKEKSSKPTPSTKSSKGIVLKVQKGKRSDRLVDEEDEEPQPAPEPQIEDDEYNLQRGIQMSLKSFQAPINGVAIHEPTLGPKKKSTTDQYIFQRRTLVTEKASTGPYAQPQDDTSTNVVRDTPSPAYAETGADTEKSNSEGDTEILNVDEERDENVSNTVALEERTVELDEGQAGSDPGNTLESRSPPDEDQAGSNPGQSHVALAGPNLEPMHEDFIATVYLKVHESLKHTCGNLKIV</sequence>
<keyword evidence="3" id="KW-1185">Reference proteome</keyword>